<feature type="chain" id="PRO_5020645902" description="ribonuclease T1" evidence="9">
    <location>
        <begin position="21"/>
        <end position="150"/>
    </location>
</feature>
<dbReference type="GO" id="GO:0003723">
    <property type="term" value="F:RNA binding"/>
    <property type="evidence" value="ECO:0007669"/>
    <property type="project" value="InterPro"/>
</dbReference>
<dbReference type="GO" id="GO:0016787">
    <property type="term" value="F:hydrolase activity"/>
    <property type="evidence" value="ECO:0007669"/>
    <property type="project" value="UniProtKB-KW"/>
</dbReference>
<feature type="signal peptide" evidence="9">
    <location>
        <begin position="1"/>
        <end position="20"/>
    </location>
</feature>
<evidence type="ECO:0000313" key="11">
    <source>
        <dbReference type="Proteomes" id="UP000294847"/>
    </source>
</evidence>
<organism evidence="10 11">
    <name type="scientific">Pyricularia oryzae</name>
    <name type="common">Rice blast fungus</name>
    <name type="synonym">Magnaporthe oryzae</name>
    <dbReference type="NCBI Taxonomy" id="318829"/>
    <lineage>
        <taxon>Eukaryota</taxon>
        <taxon>Fungi</taxon>
        <taxon>Dikarya</taxon>
        <taxon>Ascomycota</taxon>
        <taxon>Pezizomycotina</taxon>
        <taxon>Sordariomycetes</taxon>
        <taxon>Sordariomycetidae</taxon>
        <taxon>Magnaporthales</taxon>
        <taxon>Pyriculariaceae</taxon>
        <taxon>Pyricularia</taxon>
    </lineage>
</organism>
<dbReference type="PANTHER" id="PTHR42104:SF1">
    <property type="entry name" value="EXTRACELLULAR GUANYL-SPECIFIC RIBONUCLEASE RNTA (AFU_ORTHOLOGUE AFUA_4G03230)"/>
    <property type="match status" value="1"/>
</dbReference>
<keyword evidence="6" id="KW-1015">Disulfide bond</keyword>
<dbReference type="EMBL" id="CP034209">
    <property type="protein sequence ID" value="QBZ64403.1"/>
    <property type="molecule type" value="Genomic_DNA"/>
</dbReference>
<comment type="similarity">
    <text evidence="1">Belongs to the ribonuclease N1/T1 family.</text>
</comment>
<sequence length="150" mass="16550">MPFSKTALLIFSTLAALSSALPGSHRSEIDLPISPRDETTIHPVTCYGRSYTPAELSAAVAEGCRQEQKNKNRRRSGYPHWYKNREGIAFQVSASKYMEYPILYSGEVYPGYGIPGPDRVVFVSESCIYAGAMTHDGAPADHPNWFVACT</sequence>
<evidence type="ECO:0000256" key="6">
    <source>
        <dbReference type="ARBA" id="ARBA00023157"/>
    </source>
</evidence>
<dbReference type="PANTHER" id="PTHR42104">
    <property type="entry name" value="EXTRACELLULAR GUANYL-SPECIFIC RIBONUCLEASE RNTA (AFU_ORTHOLOGUE AFUA_4G03230)"/>
    <property type="match status" value="1"/>
</dbReference>
<dbReference type="Pfam" id="PF00545">
    <property type="entry name" value="Ribonuclease"/>
    <property type="match status" value="1"/>
</dbReference>
<keyword evidence="4" id="KW-0255">Endonuclease</keyword>
<dbReference type="Proteomes" id="UP000294847">
    <property type="component" value="Chromosome 6"/>
</dbReference>
<accession>A0A4P7NPS8</accession>
<keyword evidence="3" id="KW-0540">Nuclease</keyword>
<evidence type="ECO:0000313" key="10">
    <source>
        <dbReference type="EMBL" id="QBZ64403.1"/>
    </source>
</evidence>
<gene>
    <name evidence="10" type="ORF">PoMZ_06100</name>
</gene>
<evidence type="ECO:0000256" key="8">
    <source>
        <dbReference type="ARBA" id="ARBA00034015"/>
    </source>
</evidence>
<proteinExistence type="inferred from homology"/>
<evidence type="ECO:0000256" key="5">
    <source>
        <dbReference type="ARBA" id="ARBA00022801"/>
    </source>
</evidence>
<dbReference type="InterPro" id="IPR000026">
    <property type="entry name" value="N1-like"/>
</dbReference>
<dbReference type="InterPro" id="IPR016191">
    <property type="entry name" value="Ribonuclease/ribotoxin"/>
</dbReference>
<evidence type="ECO:0000256" key="7">
    <source>
        <dbReference type="ARBA" id="ARBA00023239"/>
    </source>
</evidence>
<evidence type="ECO:0000256" key="2">
    <source>
        <dbReference type="ARBA" id="ARBA00012549"/>
    </source>
</evidence>
<dbReference type="EC" id="4.6.1.24" evidence="2"/>
<keyword evidence="5" id="KW-0378">Hydrolase</keyword>
<dbReference type="Gene3D" id="3.10.450.30">
    <property type="entry name" value="Microbial ribonucleases"/>
    <property type="match status" value="1"/>
</dbReference>
<dbReference type="GO" id="GO:0046589">
    <property type="term" value="F:ribonuclease T1 activity"/>
    <property type="evidence" value="ECO:0007669"/>
    <property type="project" value="UniProtKB-EC"/>
</dbReference>
<evidence type="ECO:0000256" key="4">
    <source>
        <dbReference type="ARBA" id="ARBA00022759"/>
    </source>
</evidence>
<keyword evidence="9" id="KW-0732">Signal</keyword>
<evidence type="ECO:0000256" key="3">
    <source>
        <dbReference type="ARBA" id="ARBA00022722"/>
    </source>
</evidence>
<comment type="catalytic activity">
    <reaction evidence="8">
        <text>[RNA] containing guanosine + H2O = an [RNA fragment]-3'-guanosine-3'-phosphate + a 5'-hydroxy-ribonucleotide-3'-[RNA fragment].</text>
        <dbReference type="EC" id="4.6.1.24"/>
    </reaction>
</comment>
<name>A0A4P7NPS8_PYROR</name>
<dbReference type="SUPFAM" id="SSF53933">
    <property type="entry name" value="Microbial ribonucleases"/>
    <property type="match status" value="1"/>
</dbReference>
<evidence type="ECO:0000256" key="1">
    <source>
        <dbReference type="ARBA" id="ARBA00009006"/>
    </source>
</evidence>
<keyword evidence="7" id="KW-0456">Lyase</keyword>
<reference evidence="10 11" key="1">
    <citation type="journal article" date="2019" name="Mol. Biol. Evol.">
        <title>Blast fungal genomes show frequent chromosomal changes, gene gains and losses, and effector gene turnover.</title>
        <authorList>
            <person name="Gomez Luciano L.B."/>
            <person name="Jason Tsai I."/>
            <person name="Chuma I."/>
            <person name="Tosa Y."/>
            <person name="Chen Y.H."/>
            <person name="Li J.Y."/>
            <person name="Li M.Y."/>
            <person name="Jade Lu M.Y."/>
            <person name="Nakayashiki H."/>
            <person name="Li W.H."/>
        </authorList>
    </citation>
    <scope>NUCLEOTIDE SEQUENCE [LARGE SCALE GENOMIC DNA]</scope>
    <source>
        <strain evidence="10">MZ5-1-6</strain>
    </source>
</reference>
<dbReference type="AlphaFoldDB" id="A0A4P7NPS8"/>
<protein>
    <recommendedName>
        <fullName evidence="2">ribonuclease T1</fullName>
        <ecNumber evidence="2">4.6.1.24</ecNumber>
    </recommendedName>
</protein>
<evidence type="ECO:0000256" key="9">
    <source>
        <dbReference type="SAM" id="SignalP"/>
    </source>
</evidence>